<gene>
    <name evidence="1" type="ORF">LTR62_005400</name>
</gene>
<name>A0AAN7YFD9_9PEZI</name>
<dbReference type="GO" id="GO:0008757">
    <property type="term" value="F:S-adenosylmethionine-dependent methyltransferase activity"/>
    <property type="evidence" value="ECO:0007669"/>
    <property type="project" value="UniProtKB-ARBA"/>
</dbReference>
<dbReference type="SUPFAM" id="SSF53335">
    <property type="entry name" value="S-adenosyl-L-methionine-dependent methyltransferases"/>
    <property type="match status" value="1"/>
</dbReference>
<evidence type="ECO:0000313" key="1">
    <source>
        <dbReference type="EMBL" id="KAK5111025.1"/>
    </source>
</evidence>
<dbReference type="Gene3D" id="3.40.50.150">
    <property type="entry name" value="Vaccinia Virus protein VP39"/>
    <property type="match status" value="1"/>
</dbReference>
<dbReference type="AlphaFoldDB" id="A0AAN7YFD9"/>
<dbReference type="Proteomes" id="UP001310890">
    <property type="component" value="Unassembled WGS sequence"/>
</dbReference>
<proteinExistence type="predicted"/>
<protein>
    <recommendedName>
        <fullName evidence="3">Protein N-terminal and lysine N-methyltransferase EFM7</fullName>
    </recommendedName>
</protein>
<evidence type="ECO:0008006" key="3">
    <source>
        <dbReference type="Google" id="ProtNLM"/>
    </source>
</evidence>
<organism evidence="1 2">
    <name type="scientific">Meristemomyces frigidus</name>
    <dbReference type="NCBI Taxonomy" id="1508187"/>
    <lineage>
        <taxon>Eukaryota</taxon>
        <taxon>Fungi</taxon>
        <taxon>Dikarya</taxon>
        <taxon>Ascomycota</taxon>
        <taxon>Pezizomycotina</taxon>
        <taxon>Dothideomycetes</taxon>
        <taxon>Dothideomycetidae</taxon>
        <taxon>Mycosphaerellales</taxon>
        <taxon>Teratosphaeriaceae</taxon>
        <taxon>Meristemomyces</taxon>
    </lineage>
</organism>
<dbReference type="PANTHER" id="PTHR14614">
    <property type="entry name" value="HEPATOCELLULAR CARCINOMA-ASSOCIATED ANTIGEN"/>
    <property type="match status" value="1"/>
</dbReference>
<dbReference type="GO" id="GO:0005737">
    <property type="term" value="C:cytoplasm"/>
    <property type="evidence" value="ECO:0007669"/>
    <property type="project" value="TreeGrafter"/>
</dbReference>
<dbReference type="PANTHER" id="PTHR14614:SF104">
    <property type="entry name" value="N-METHYLTRANSFERASE, PUTATIVE (AFU_ORTHOLOGUE AFUA_1G17750)-RELATED"/>
    <property type="match status" value="1"/>
</dbReference>
<evidence type="ECO:0000313" key="2">
    <source>
        <dbReference type="Proteomes" id="UP001310890"/>
    </source>
</evidence>
<sequence length="292" mass="32561">MPSLLDLIHIIPPDREDEPEDIFASAPGLIFPDDLRNHHGDAEDVIIYKSRRFGDIELSVADPQGEDERQLFSHYLWNAGIKMAELISDDGVEGGKWSVKGHTVLELGAGVGLGGIVAALAGAKEVVLSDYPAPVVLENIRSNASRALVPRKLDSIFTVEGHEWGNFDSTFARWKAHHYTTILAADCFWMPSQHYNLVQSMLNFLSWHTSSRIFAIAGFHTGRAKLAAFFDVAVAEGLDVEEIYEEDADGVQRDWKPERDGGREDPTGRKKWLVIARLRRREVGQAGTIEMQ</sequence>
<dbReference type="InterPro" id="IPR029063">
    <property type="entry name" value="SAM-dependent_MTases_sf"/>
</dbReference>
<reference evidence="1" key="1">
    <citation type="submission" date="2023-08" db="EMBL/GenBank/DDBJ databases">
        <title>Black Yeasts Isolated from many extreme environments.</title>
        <authorList>
            <person name="Coleine C."/>
            <person name="Stajich J.E."/>
            <person name="Selbmann L."/>
        </authorList>
    </citation>
    <scope>NUCLEOTIDE SEQUENCE</scope>
    <source>
        <strain evidence="1">CCFEE 5401</strain>
    </source>
</reference>
<dbReference type="Pfam" id="PF10294">
    <property type="entry name" value="Methyltransf_16"/>
    <property type="match status" value="1"/>
</dbReference>
<dbReference type="InterPro" id="IPR019410">
    <property type="entry name" value="Methyltransf_16"/>
</dbReference>
<comment type="caution">
    <text evidence="1">The sequence shown here is derived from an EMBL/GenBank/DDBJ whole genome shotgun (WGS) entry which is preliminary data.</text>
</comment>
<accession>A0AAN7YFD9</accession>
<dbReference type="EMBL" id="JAVRRL010000043">
    <property type="protein sequence ID" value="KAK5111025.1"/>
    <property type="molecule type" value="Genomic_DNA"/>
</dbReference>